<feature type="non-terminal residue" evidence="1">
    <location>
        <position position="1"/>
    </location>
</feature>
<reference evidence="1 2" key="1">
    <citation type="journal article" date="2021" name="BMC Genomics">
        <title>Datura genome reveals duplications of psychoactive alkaloid biosynthetic genes and high mutation rate following tissue culture.</title>
        <authorList>
            <person name="Rajewski A."/>
            <person name="Carter-House D."/>
            <person name="Stajich J."/>
            <person name="Litt A."/>
        </authorList>
    </citation>
    <scope>NUCLEOTIDE SEQUENCE [LARGE SCALE GENOMIC DNA]</scope>
    <source>
        <strain evidence="1">AR-01</strain>
    </source>
</reference>
<dbReference type="EMBL" id="JACEIK010002349">
    <property type="protein sequence ID" value="MCD9560627.1"/>
    <property type="molecule type" value="Genomic_DNA"/>
</dbReference>
<protein>
    <submittedName>
        <fullName evidence="1">Uncharacterized protein</fullName>
    </submittedName>
</protein>
<sequence length="56" mass="6119">TVSSMSSGILKLAHMAHDHNDQLDKIAKVIPPMIQHAIGEAAMKLSGYEIRYSLCP</sequence>
<accession>A0ABS8UR18</accession>
<name>A0ABS8UR18_DATST</name>
<dbReference type="Proteomes" id="UP000823775">
    <property type="component" value="Unassembled WGS sequence"/>
</dbReference>
<proteinExistence type="predicted"/>
<keyword evidence="2" id="KW-1185">Reference proteome</keyword>
<comment type="caution">
    <text evidence="1">The sequence shown here is derived from an EMBL/GenBank/DDBJ whole genome shotgun (WGS) entry which is preliminary data.</text>
</comment>
<evidence type="ECO:0000313" key="1">
    <source>
        <dbReference type="EMBL" id="MCD9560627.1"/>
    </source>
</evidence>
<feature type="non-terminal residue" evidence="1">
    <location>
        <position position="56"/>
    </location>
</feature>
<gene>
    <name evidence="1" type="ORF">HAX54_019344</name>
</gene>
<evidence type="ECO:0000313" key="2">
    <source>
        <dbReference type="Proteomes" id="UP000823775"/>
    </source>
</evidence>
<organism evidence="1 2">
    <name type="scientific">Datura stramonium</name>
    <name type="common">Jimsonweed</name>
    <name type="synonym">Common thornapple</name>
    <dbReference type="NCBI Taxonomy" id="4076"/>
    <lineage>
        <taxon>Eukaryota</taxon>
        <taxon>Viridiplantae</taxon>
        <taxon>Streptophyta</taxon>
        <taxon>Embryophyta</taxon>
        <taxon>Tracheophyta</taxon>
        <taxon>Spermatophyta</taxon>
        <taxon>Magnoliopsida</taxon>
        <taxon>eudicotyledons</taxon>
        <taxon>Gunneridae</taxon>
        <taxon>Pentapetalae</taxon>
        <taxon>asterids</taxon>
        <taxon>lamiids</taxon>
        <taxon>Solanales</taxon>
        <taxon>Solanaceae</taxon>
        <taxon>Solanoideae</taxon>
        <taxon>Datureae</taxon>
        <taxon>Datura</taxon>
    </lineage>
</organism>